<name>A0A8S4PNK5_OWEFU</name>
<feature type="region of interest" description="Disordered" evidence="1">
    <location>
        <begin position="178"/>
        <end position="204"/>
    </location>
</feature>
<reference evidence="2" key="1">
    <citation type="submission" date="2022-03" db="EMBL/GenBank/DDBJ databases">
        <authorList>
            <person name="Martin C."/>
        </authorList>
    </citation>
    <scope>NUCLEOTIDE SEQUENCE</scope>
</reference>
<dbReference type="Gene3D" id="3.30.460.90">
    <property type="match status" value="1"/>
</dbReference>
<keyword evidence="3" id="KW-1185">Reference proteome</keyword>
<dbReference type="EMBL" id="CAIIXF020000009">
    <property type="protein sequence ID" value="CAH1795163.1"/>
    <property type="molecule type" value="Genomic_DNA"/>
</dbReference>
<dbReference type="AlphaFoldDB" id="A0A8S4PNK5"/>
<feature type="compositionally biased region" description="Polar residues" evidence="1">
    <location>
        <begin position="187"/>
        <end position="196"/>
    </location>
</feature>
<dbReference type="OrthoDB" id="6160741at2759"/>
<gene>
    <name evidence="2" type="ORF">OFUS_LOCUS19738</name>
</gene>
<dbReference type="Proteomes" id="UP000749559">
    <property type="component" value="Unassembled WGS sequence"/>
</dbReference>
<organism evidence="2 3">
    <name type="scientific">Owenia fusiformis</name>
    <name type="common">Polychaete worm</name>
    <dbReference type="NCBI Taxonomy" id="6347"/>
    <lineage>
        <taxon>Eukaryota</taxon>
        <taxon>Metazoa</taxon>
        <taxon>Spiralia</taxon>
        <taxon>Lophotrochozoa</taxon>
        <taxon>Annelida</taxon>
        <taxon>Polychaeta</taxon>
        <taxon>Sedentaria</taxon>
        <taxon>Canalipalpata</taxon>
        <taxon>Sabellida</taxon>
        <taxon>Oweniida</taxon>
        <taxon>Oweniidae</taxon>
        <taxon>Owenia</taxon>
    </lineage>
</organism>
<evidence type="ECO:0000313" key="3">
    <source>
        <dbReference type="Proteomes" id="UP000749559"/>
    </source>
</evidence>
<accession>A0A8S4PNK5</accession>
<proteinExistence type="predicted"/>
<protein>
    <submittedName>
        <fullName evidence="2">Uncharacterized protein</fullName>
    </submittedName>
</protein>
<evidence type="ECO:0000256" key="1">
    <source>
        <dbReference type="SAM" id="MobiDB-lite"/>
    </source>
</evidence>
<sequence>MAASQQNLKPHLAKHRNIKFTVPIQKTTFDTLKDYTIPSSTSNGDGRLTQFVNYVSSKVNVENRYTPEQLKEHTEFVENFVRNFFIDFGNHTPEYYFLSYNTIFASNCIVRRGSSYEGTKIISPNEYDYIPIFAWSGNKAVIVEEVGERCELAGQGYGFINIKHGDLHKELPPRHLEENRSCVGKPSGSTERSSPPGTIPHGSSKLSRNILITLCDAITSYLSESENYKYVGERDHHKDPESPYPQGTISLHKYRHGTSIWLRIGAPTCTTDIDLSFAIEDVNMTKGWCAMVGDGNVYCARCDESLGTTHWTRSLIDPGLQDATNTLSRNHHHLFLTVKYINHLIKKSLNIKTSSSSYSYKMLLLQHQRDCQNENVGQCLEDVVNQFFTHEKHCISTLEINVYTYKLLRKVPDIDYPKRMIRLKISPQECAVLLWITQHVKHTINTSWWDMLLLEDLKPEDINKSDMLYSLLHIAQQVDTGTLIDVEWVHDVNTKTVIR</sequence>
<evidence type="ECO:0000313" key="2">
    <source>
        <dbReference type="EMBL" id="CAH1795163.1"/>
    </source>
</evidence>
<comment type="caution">
    <text evidence="2">The sequence shown here is derived from an EMBL/GenBank/DDBJ whole genome shotgun (WGS) entry which is preliminary data.</text>
</comment>